<dbReference type="RefSeq" id="WP_233722994.1">
    <property type="nucleotide sequence ID" value="NZ_JAJVCN010000001.1"/>
</dbReference>
<name>A0ABS8Z1Z4_9PSEU</name>
<protein>
    <submittedName>
        <fullName evidence="4">Alpha/beta fold hydrolase</fullName>
    </submittedName>
</protein>
<keyword evidence="2 4" id="KW-0378">Hydrolase</keyword>
<keyword evidence="5" id="KW-1185">Reference proteome</keyword>
<dbReference type="GO" id="GO:0016787">
    <property type="term" value="F:hydrolase activity"/>
    <property type="evidence" value="ECO:0007669"/>
    <property type="project" value="UniProtKB-KW"/>
</dbReference>
<proteinExistence type="inferred from homology"/>
<comment type="caution">
    <text evidence="4">The sequence shown here is derived from an EMBL/GenBank/DDBJ whole genome shotgun (WGS) entry which is preliminary data.</text>
</comment>
<accession>A0ABS8Z1Z4</accession>
<dbReference type="InterPro" id="IPR020802">
    <property type="entry name" value="TesA-like"/>
</dbReference>
<reference evidence="4 5" key="1">
    <citation type="submission" date="2021-12" db="EMBL/GenBank/DDBJ databases">
        <title>Genome sequence of Kibdelosporangium philippinense ATCC 49844.</title>
        <authorList>
            <person name="Fedorov E.A."/>
            <person name="Omeragic M."/>
            <person name="Shalygina K.F."/>
            <person name="Maclea K.S."/>
        </authorList>
    </citation>
    <scope>NUCLEOTIDE SEQUENCE [LARGE SCALE GENOMIC DNA]</scope>
    <source>
        <strain evidence="4 5">ATCC 49844</strain>
    </source>
</reference>
<dbReference type="InterPro" id="IPR029058">
    <property type="entry name" value="AB_hydrolase_fold"/>
</dbReference>
<evidence type="ECO:0000259" key="3">
    <source>
        <dbReference type="SMART" id="SM00824"/>
    </source>
</evidence>
<dbReference type="Pfam" id="PF00975">
    <property type="entry name" value="Thioesterase"/>
    <property type="match status" value="1"/>
</dbReference>
<feature type="domain" description="Thioesterase TesA-like" evidence="3">
    <location>
        <begin position="27"/>
        <end position="214"/>
    </location>
</feature>
<evidence type="ECO:0000313" key="4">
    <source>
        <dbReference type="EMBL" id="MCE7001949.1"/>
    </source>
</evidence>
<gene>
    <name evidence="4" type="ORF">LWC34_03750</name>
</gene>
<dbReference type="EMBL" id="JAJVCN010000001">
    <property type="protein sequence ID" value="MCE7001949.1"/>
    <property type="molecule type" value="Genomic_DNA"/>
</dbReference>
<dbReference type="PANTHER" id="PTHR11487:SF0">
    <property type="entry name" value="S-ACYL FATTY ACID SYNTHASE THIOESTERASE, MEDIUM CHAIN"/>
    <property type="match status" value="1"/>
</dbReference>
<sequence length="257" mass="27647">MPGLHPGVLGRHAAAQPSRPGCVVILFCVPYAGGGKEVFDGVDDLLGPGVQVRVADLPGRGARYGEPLDQDMPALVERLAEQTEQFAGEPYALFGYSFGAVVAYALAVELEGRGHAPRRLFAGAARAPHLGQGDPVLHEMSDAELVEELHNFEGTTYEVLSSPELMSVYLPIIRADSRVMETYQPAPHQLSCPVTAFGGTSDHRVAVADLAAWMHLGSQGSETRVYEGGHFVLHSRRARLWRAVRADLQLDAVTTVA</sequence>
<dbReference type="Gene3D" id="3.40.50.1820">
    <property type="entry name" value="alpha/beta hydrolase"/>
    <property type="match status" value="1"/>
</dbReference>
<dbReference type="SUPFAM" id="SSF53474">
    <property type="entry name" value="alpha/beta-Hydrolases"/>
    <property type="match status" value="1"/>
</dbReference>
<dbReference type="InterPro" id="IPR001031">
    <property type="entry name" value="Thioesterase"/>
</dbReference>
<evidence type="ECO:0000256" key="2">
    <source>
        <dbReference type="ARBA" id="ARBA00022801"/>
    </source>
</evidence>
<comment type="similarity">
    <text evidence="1">Belongs to the thioesterase family.</text>
</comment>
<evidence type="ECO:0000313" key="5">
    <source>
        <dbReference type="Proteomes" id="UP001521150"/>
    </source>
</evidence>
<evidence type="ECO:0000256" key="1">
    <source>
        <dbReference type="ARBA" id="ARBA00007169"/>
    </source>
</evidence>
<dbReference type="SMART" id="SM00824">
    <property type="entry name" value="PKS_TE"/>
    <property type="match status" value="1"/>
</dbReference>
<dbReference type="PANTHER" id="PTHR11487">
    <property type="entry name" value="THIOESTERASE"/>
    <property type="match status" value="1"/>
</dbReference>
<dbReference type="Proteomes" id="UP001521150">
    <property type="component" value="Unassembled WGS sequence"/>
</dbReference>
<dbReference type="InterPro" id="IPR012223">
    <property type="entry name" value="TEII"/>
</dbReference>
<organism evidence="4 5">
    <name type="scientific">Kibdelosporangium philippinense</name>
    <dbReference type="NCBI Taxonomy" id="211113"/>
    <lineage>
        <taxon>Bacteria</taxon>
        <taxon>Bacillati</taxon>
        <taxon>Actinomycetota</taxon>
        <taxon>Actinomycetes</taxon>
        <taxon>Pseudonocardiales</taxon>
        <taxon>Pseudonocardiaceae</taxon>
        <taxon>Kibdelosporangium</taxon>
    </lineage>
</organism>